<comment type="caution">
    <text evidence="2">The sequence shown here is derived from an EMBL/GenBank/DDBJ whole genome shotgun (WGS) entry which is preliminary data.</text>
</comment>
<evidence type="ECO:0000256" key="1">
    <source>
        <dbReference type="SAM" id="MobiDB-lite"/>
    </source>
</evidence>
<organism evidence="2 3">
    <name type="scientific">Eschrichtius robustus</name>
    <name type="common">California gray whale</name>
    <name type="synonym">Eschrichtius gibbosus</name>
    <dbReference type="NCBI Taxonomy" id="9764"/>
    <lineage>
        <taxon>Eukaryota</taxon>
        <taxon>Metazoa</taxon>
        <taxon>Chordata</taxon>
        <taxon>Craniata</taxon>
        <taxon>Vertebrata</taxon>
        <taxon>Euteleostomi</taxon>
        <taxon>Mammalia</taxon>
        <taxon>Eutheria</taxon>
        <taxon>Laurasiatheria</taxon>
        <taxon>Artiodactyla</taxon>
        <taxon>Whippomorpha</taxon>
        <taxon>Cetacea</taxon>
        <taxon>Mysticeti</taxon>
        <taxon>Eschrichtiidae</taxon>
        <taxon>Eschrichtius</taxon>
    </lineage>
</organism>
<feature type="non-terminal residue" evidence="2">
    <location>
        <position position="1"/>
    </location>
</feature>
<dbReference type="EMBL" id="JAIQCJ010002302">
    <property type="protein sequence ID" value="KAJ8777711.1"/>
    <property type="molecule type" value="Genomic_DNA"/>
</dbReference>
<keyword evidence="3" id="KW-1185">Reference proteome</keyword>
<gene>
    <name evidence="2" type="ORF">J1605_014364</name>
</gene>
<accession>A0AB34GFV7</accession>
<dbReference type="AlphaFoldDB" id="A0AB34GFV7"/>
<dbReference type="Proteomes" id="UP001159641">
    <property type="component" value="Unassembled WGS sequence"/>
</dbReference>
<evidence type="ECO:0000313" key="3">
    <source>
        <dbReference type="Proteomes" id="UP001159641"/>
    </source>
</evidence>
<name>A0AB34GFV7_ESCRO</name>
<feature type="region of interest" description="Disordered" evidence="1">
    <location>
        <begin position="1"/>
        <end position="20"/>
    </location>
</feature>
<sequence length="20" mass="2352">RGVSFHQHANQARREHPAPR</sequence>
<evidence type="ECO:0000313" key="2">
    <source>
        <dbReference type="EMBL" id="KAJ8777711.1"/>
    </source>
</evidence>
<proteinExistence type="predicted"/>
<protein>
    <submittedName>
        <fullName evidence="2">Uncharacterized protein</fullName>
    </submittedName>
</protein>
<reference evidence="2 3" key="1">
    <citation type="submission" date="2022-11" db="EMBL/GenBank/DDBJ databases">
        <title>Whole genome sequence of Eschrichtius robustus ER-17-0199.</title>
        <authorList>
            <person name="Bruniche-Olsen A."/>
            <person name="Black A.N."/>
            <person name="Fields C.J."/>
            <person name="Walden K."/>
            <person name="Dewoody J.A."/>
        </authorList>
    </citation>
    <scope>NUCLEOTIDE SEQUENCE [LARGE SCALE GENOMIC DNA]</scope>
    <source>
        <strain evidence="2">ER-17-0199</strain>
        <tissue evidence="2">Blubber</tissue>
    </source>
</reference>